<gene>
    <name evidence="5" type="primary">cnxG</name>
    <name evidence="6" type="ORF">K460DRAFT_367125</name>
</gene>
<accession>A0A9P4GJM4</accession>
<sequence>MAPAKAPAGHFSILYFAAASTYTRRASEHLPAPVRARDLFALLEERYPGIGEKVLSSCAVTVNLEYVDAGGDDAEDAGRVIKEGDEVAIIPPVSSG</sequence>
<dbReference type="CDD" id="cd00754">
    <property type="entry name" value="Ubl_MoaD"/>
    <property type="match status" value="1"/>
</dbReference>
<proteinExistence type="inferred from homology"/>
<dbReference type="PANTHER" id="PTHR33359:SF1">
    <property type="entry name" value="MOLYBDOPTERIN SYNTHASE SULFUR CARRIER SUBUNIT"/>
    <property type="match status" value="1"/>
</dbReference>
<comment type="caution">
    <text evidence="6">The sequence shown here is derived from an EMBL/GenBank/DDBJ whole genome shotgun (WGS) entry which is preliminary data.</text>
</comment>
<dbReference type="Gene3D" id="3.10.20.30">
    <property type="match status" value="1"/>
</dbReference>
<dbReference type="GO" id="GO:1990133">
    <property type="term" value="C:molybdopterin adenylyltransferase complex"/>
    <property type="evidence" value="ECO:0007669"/>
    <property type="project" value="TreeGrafter"/>
</dbReference>
<keyword evidence="1 5" id="KW-0963">Cytoplasm</keyword>
<evidence type="ECO:0000256" key="2">
    <source>
        <dbReference type="ARBA" id="ARBA00022553"/>
    </source>
</evidence>
<dbReference type="GO" id="GO:0000166">
    <property type="term" value="F:nucleotide binding"/>
    <property type="evidence" value="ECO:0007669"/>
    <property type="project" value="UniProtKB-KW"/>
</dbReference>
<dbReference type="SUPFAM" id="SSF54285">
    <property type="entry name" value="MoaD/ThiS"/>
    <property type="match status" value="1"/>
</dbReference>
<comment type="pathway">
    <text evidence="5">Cofactor biosynthesis; molybdopterin biosynthesis.</text>
</comment>
<dbReference type="Pfam" id="PF02597">
    <property type="entry name" value="ThiS"/>
    <property type="match status" value="1"/>
</dbReference>
<dbReference type="InterPro" id="IPR016155">
    <property type="entry name" value="Mopterin_synth/thiamin_S_b"/>
</dbReference>
<dbReference type="GO" id="GO:0006777">
    <property type="term" value="P:Mo-molybdopterin cofactor biosynthetic process"/>
    <property type="evidence" value="ECO:0007669"/>
    <property type="project" value="UniProtKB-UniRule"/>
</dbReference>
<name>A0A9P4GJM4_9PLEO</name>
<dbReference type="OrthoDB" id="5595860at2759"/>
<dbReference type="Proteomes" id="UP000800039">
    <property type="component" value="Unassembled WGS sequence"/>
</dbReference>
<evidence type="ECO:0000256" key="3">
    <source>
        <dbReference type="ARBA" id="ARBA00022741"/>
    </source>
</evidence>
<evidence type="ECO:0000256" key="5">
    <source>
        <dbReference type="HAMAP-Rule" id="MF_03051"/>
    </source>
</evidence>
<evidence type="ECO:0000313" key="6">
    <source>
        <dbReference type="EMBL" id="KAF1846325.1"/>
    </source>
</evidence>
<comment type="subunit">
    <text evidence="5">Heterotetramer; composed of 2 small (MOCS2A) and 2 large (MOCS2B) subunits.</text>
</comment>
<evidence type="ECO:0000256" key="4">
    <source>
        <dbReference type="ARBA" id="ARBA00023150"/>
    </source>
</evidence>
<dbReference type="GO" id="GO:0030366">
    <property type="term" value="F:molybdopterin synthase activity"/>
    <property type="evidence" value="ECO:0007669"/>
    <property type="project" value="UniProtKB-UniRule"/>
</dbReference>
<evidence type="ECO:0000313" key="7">
    <source>
        <dbReference type="Proteomes" id="UP000800039"/>
    </source>
</evidence>
<keyword evidence="4 5" id="KW-0501">Molybdenum cofactor biosynthesis</keyword>
<dbReference type="InterPro" id="IPR012675">
    <property type="entry name" value="Beta-grasp_dom_sf"/>
</dbReference>
<comment type="subcellular location">
    <subcellularLocation>
        <location evidence="5">Cytoplasm</location>
    </subcellularLocation>
</comment>
<feature type="modified residue" description="1-thioglycine; alternate" evidence="5">
    <location>
        <position position="96"/>
    </location>
</feature>
<dbReference type="InterPro" id="IPR003749">
    <property type="entry name" value="ThiS/MoaD-like"/>
</dbReference>
<dbReference type="InterPro" id="IPR028887">
    <property type="entry name" value="MOCS2A_euk"/>
</dbReference>
<dbReference type="EMBL" id="ML976616">
    <property type="protein sequence ID" value="KAF1846325.1"/>
    <property type="molecule type" value="Genomic_DNA"/>
</dbReference>
<evidence type="ECO:0000256" key="1">
    <source>
        <dbReference type="ARBA" id="ARBA00022490"/>
    </source>
</evidence>
<dbReference type="PANTHER" id="PTHR33359">
    <property type="entry name" value="MOLYBDOPTERIN SYNTHASE SULFUR CARRIER SUBUNIT"/>
    <property type="match status" value="1"/>
</dbReference>
<reference evidence="6" key="1">
    <citation type="submission" date="2020-01" db="EMBL/GenBank/DDBJ databases">
        <authorList>
            <consortium name="DOE Joint Genome Institute"/>
            <person name="Haridas S."/>
            <person name="Albert R."/>
            <person name="Binder M."/>
            <person name="Bloem J."/>
            <person name="Labutti K."/>
            <person name="Salamov A."/>
            <person name="Andreopoulos B."/>
            <person name="Baker S.E."/>
            <person name="Barry K."/>
            <person name="Bills G."/>
            <person name="Bluhm B.H."/>
            <person name="Cannon C."/>
            <person name="Castanera R."/>
            <person name="Culley D.E."/>
            <person name="Daum C."/>
            <person name="Ezra D."/>
            <person name="Gonzalez J.B."/>
            <person name="Henrissat B."/>
            <person name="Kuo A."/>
            <person name="Liang C."/>
            <person name="Lipzen A."/>
            <person name="Lutzoni F."/>
            <person name="Magnuson J."/>
            <person name="Mondo S."/>
            <person name="Nolan M."/>
            <person name="Ohm R."/>
            <person name="Pangilinan J."/>
            <person name="Park H.-J."/>
            <person name="Ramirez L."/>
            <person name="Alfaro M."/>
            <person name="Sun H."/>
            <person name="Tritt A."/>
            <person name="Yoshinaga Y."/>
            <person name="Zwiers L.-H."/>
            <person name="Turgeon B.G."/>
            <person name="Goodwin S.B."/>
            <person name="Spatafora J.W."/>
            <person name="Crous P.W."/>
            <person name="Grigoriev I.V."/>
        </authorList>
    </citation>
    <scope>NUCLEOTIDE SEQUENCE</scope>
    <source>
        <strain evidence="6">CBS 394.84</strain>
    </source>
</reference>
<dbReference type="HAMAP" id="MF_03051">
    <property type="entry name" value="MOCS2A"/>
    <property type="match status" value="1"/>
</dbReference>
<dbReference type="GO" id="GO:1990140">
    <property type="term" value="C:molybdopterin synthase complex"/>
    <property type="evidence" value="ECO:0007669"/>
    <property type="project" value="UniProtKB-UniRule"/>
</dbReference>
<protein>
    <recommendedName>
        <fullName evidence="5">Molybdopterin synthase sulfur carrier subunit</fullName>
    </recommendedName>
    <alternativeName>
        <fullName evidence="5">Common component for nitrate reductase and xanthine dehydrogenase protein G</fullName>
    </alternativeName>
    <alternativeName>
        <fullName evidence="5">Molybdenum cofactor synthesis protein 2 small subunit</fullName>
    </alternativeName>
    <alternativeName>
        <fullName evidence="5">Molybdenum cofactor synthesis protein 2A</fullName>
    </alternativeName>
    <alternativeName>
        <fullName evidence="5">Sulfur carrier protein MOCS2A</fullName>
        <shortName evidence="5">MOCS2A</shortName>
    </alternativeName>
</protein>
<comment type="function">
    <text evidence="5">Acts as a sulfur carrier required for molybdopterin biosynthesis. Component of the molybdopterin synthase complex that catalyzes the conversion of precursor Z into molybdopterin by mediating the incorporation of 2 sulfur atoms into precursor Z to generate a dithiolene group. In the complex, serves as sulfur donor by being thiocarboxylated (-COSH) at its C-terminus by UBA4. After interaction with MOCS2B, the sulfur is then transferred to precursor Z to form molybdopterin.</text>
</comment>
<keyword evidence="2 5" id="KW-0597">Phosphoprotein</keyword>
<dbReference type="AlphaFoldDB" id="A0A9P4GJM4"/>
<feature type="modified residue" description="Glycyl adenylate; alternate" evidence="5">
    <location>
        <position position="96"/>
    </location>
</feature>
<keyword evidence="7" id="KW-1185">Reference proteome</keyword>
<comment type="PTM">
    <text evidence="5">C-terminal thiocarboxylation occurs in 2 steps, it is first acyl-adenylated (-COAMP) via the hesA/moeB/thiF part of UBA4, then thiocarboxylated (-COSH) via the rhodanese domain of UBA4.</text>
</comment>
<comment type="similarity">
    <text evidence="5">Belongs to the MoaD family. MOCS2A subfamily.</text>
</comment>
<dbReference type="InterPro" id="IPR044672">
    <property type="entry name" value="MOCS2A"/>
</dbReference>
<organism evidence="6 7">
    <name type="scientific">Cucurbitaria berberidis CBS 394.84</name>
    <dbReference type="NCBI Taxonomy" id="1168544"/>
    <lineage>
        <taxon>Eukaryota</taxon>
        <taxon>Fungi</taxon>
        <taxon>Dikarya</taxon>
        <taxon>Ascomycota</taxon>
        <taxon>Pezizomycotina</taxon>
        <taxon>Dothideomycetes</taxon>
        <taxon>Pleosporomycetidae</taxon>
        <taxon>Pleosporales</taxon>
        <taxon>Pleosporineae</taxon>
        <taxon>Cucurbitariaceae</taxon>
        <taxon>Cucurbitaria</taxon>
    </lineage>
</organism>
<keyword evidence="3 5" id="KW-0547">Nucleotide-binding</keyword>